<dbReference type="EMBL" id="CAIIXF020000001">
    <property type="protein sequence ID" value="CAH1774790.1"/>
    <property type="molecule type" value="Genomic_DNA"/>
</dbReference>
<keyword evidence="1" id="KW-0378">Hydrolase</keyword>
<dbReference type="GO" id="GO:0016787">
    <property type="term" value="F:hydrolase activity"/>
    <property type="evidence" value="ECO:0007669"/>
    <property type="project" value="UniProtKB-KW"/>
</dbReference>
<dbReference type="InterPro" id="IPR045136">
    <property type="entry name" value="Iah1-like"/>
</dbReference>
<dbReference type="CDD" id="cd01838">
    <property type="entry name" value="Isoamyl_acetate_hydrolase_like"/>
    <property type="match status" value="1"/>
</dbReference>
<dbReference type="PANTHER" id="PTHR14209:SF19">
    <property type="entry name" value="ISOAMYL ACETATE-HYDROLYZING ESTERASE 1 HOMOLOG"/>
    <property type="match status" value="1"/>
</dbReference>
<comment type="function">
    <text evidence="2">Probable lipase.</text>
</comment>
<dbReference type="FunFam" id="3.40.50.1110:FF:000002">
    <property type="entry name" value="isoamyl acetate-hydrolyzing esterase 1 homolog"/>
    <property type="match status" value="1"/>
</dbReference>
<comment type="similarity">
    <text evidence="3">Belongs to the 'GDSL' lipolytic enzyme family. IAH1 subfamily.</text>
</comment>
<accession>A0A8S4N2R4</accession>
<feature type="domain" description="SGNH hydrolase-type esterase" evidence="5">
    <location>
        <begin position="13"/>
        <end position="197"/>
    </location>
</feature>
<sequence length="244" mass="27237">MGGELIVWPQVILFGDSITQFNYGNDGCWGALLADQLVRKCDVVNRGFSGYNTRWNKVILPRIIQKENASNIAVFVLFLGANDSNKAELNPMQHVPLTEFKENIIKMLEYLGSVGVGKEKIIIVSPPASDESAWEVECIKKDRPQTKCNLMAGEYAEGCEEVAAKCGVTCVQLYKAMMKRPDWRNMLNDGLHLSREGSIFLHSMLEPLIEECTSKLPYILPGWASVDNTNPQASLLGSPYHEQI</sequence>
<name>A0A8S4N2R4_OWEFU</name>
<evidence type="ECO:0000256" key="4">
    <source>
        <dbReference type="ARBA" id="ARBA00026152"/>
    </source>
</evidence>
<protein>
    <recommendedName>
        <fullName evidence="4">Isoamyl acetate-hydrolyzing esterase 1 homolog</fullName>
    </recommendedName>
</protein>
<dbReference type="OrthoDB" id="671439at2759"/>
<gene>
    <name evidence="6" type="ORF">OFUS_LOCUS2179</name>
</gene>
<evidence type="ECO:0000259" key="5">
    <source>
        <dbReference type="Pfam" id="PF13472"/>
    </source>
</evidence>
<dbReference type="InterPro" id="IPR036514">
    <property type="entry name" value="SGNH_hydro_sf"/>
</dbReference>
<organism evidence="6 7">
    <name type="scientific">Owenia fusiformis</name>
    <name type="common">Polychaete worm</name>
    <dbReference type="NCBI Taxonomy" id="6347"/>
    <lineage>
        <taxon>Eukaryota</taxon>
        <taxon>Metazoa</taxon>
        <taxon>Spiralia</taxon>
        <taxon>Lophotrochozoa</taxon>
        <taxon>Annelida</taxon>
        <taxon>Polychaeta</taxon>
        <taxon>Sedentaria</taxon>
        <taxon>Canalipalpata</taxon>
        <taxon>Sabellida</taxon>
        <taxon>Oweniida</taxon>
        <taxon>Oweniidae</taxon>
        <taxon>Owenia</taxon>
    </lineage>
</organism>
<comment type="caution">
    <text evidence="6">The sequence shown here is derived from an EMBL/GenBank/DDBJ whole genome shotgun (WGS) entry which is preliminary data.</text>
</comment>
<dbReference type="AlphaFoldDB" id="A0A8S4N2R4"/>
<dbReference type="SUPFAM" id="SSF52266">
    <property type="entry name" value="SGNH hydrolase"/>
    <property type="match status" value="1"/>
</dbReference>
<dbReference type="InterPro" id="IPR013830">
    <property type="entry name" value="SGNH_hydro"/>
</dbReference>
<dbReference type="Proteomes" id="UP000749559">
    <property type="component" value="Unassembled WGS sequence"/>
</dbReference>
<evidence type="ECO:0000256" key="1">
    <source>
        <dbReference type="ARBA" id="ARBA00022801"/>
    </source>
</evidence>
<dbReference type="EMBL" id="CAIIXF020000001">
    <property type="protein sequence ID" value="CAH1774789.1"/>
    <property type="molecule type" value="Genomic_DNA"/>
</dbReference>
<dbReference type="PANTHER" id="PTHR14209">
    <property type="entry name" value="ISOAMYL ACETATE-HYDROLYZING ESTERASE 1"/>
    <property type="match status" value="1"/>
</dbReference>
<dbReference type="Pfam" id="PF13472">
    <property type="entry name" value="Lipase_GDSL_2"/>
    <property type="match status" value="1"/>
</dbReference>
<reference evidence="6" key="1">
    <citation type="submission" date="2022-03" db="EMBL/GenBank/DDBJ databases">
        <authorList>
            <person name="Martin C."/>
        </authorList>
    </citation>
    <scope>NUCLEOTIDE SEQUENCE</scope>
</reference>
<proteinExistence type="inferred from homology"/>
<evidence type="ECO:0000313" key="7">
    <source>
        <dbReference type="Proteomes" id="UP000749559"/>
    </source>
</evidence>
<dbReference type="Gene3D" id="3.40.50.1110">
    <property type="entry name" value="SGNH hydrolase"/>
    <property type="match status" value="1"/>
</dbReference>
<keyword evidence="7" id="KW-1185">Reference proteome</keyword>
<evidence type="ECO:0000256" key="2">
    <source>
        <dbReference type="ARBA" id="ARBA00024673"/>
    </source>
</evidence>
<evidence type="ECO:0000256" key="3">
    <source>
        <dbReference type="ARBA" id="ARBA00025755"/>
    </source>
</evidence>
<evidence type="ECO:0000313" key="6">
    <source>
        <dbReference type="EMBL" id="CAH1774789.1"/>
    </source>
</evidence>